<evidence type="ECO:0000313" key="7">
    <source>
        <dbReference type="Proteomes" id="UP000829685"/>
    </source>
</evidence>
<organism evidence="6 7">
    <name type="scientific">Neoarthrinium moseri</name>
    <dbReference type="NCBI Taxonomy" id="1658444"/>
    <lineage>
        <taxon>Eukaryota</taxon>
        <taxon>Fungi</taxon>
        <taxon>Dikarya</taxon>
        <taxon>Ascomycota</taxon>
        <taxon>Pezizomycotina</taxon>
        <taxon>Sordariomycetes</taxon>
        <taxon>Xylariomycetidae</taxon>
        <taxon>Amphisphaeriales</taxon>
        <taxon>Apiosporaceae</taxon>
        <taxon>Neoarthrinium</taxon>
    </lineage>
</organism>
<feature type="region of interest" description="Disordered" evidence="5">
    <location>
        <begin position="325"/>
        <end position="344"/>
    </location>
</feature>
<keyword evidence="3" id="KW-0560">Oxidoreductase</keyword>
<keyword evidence="2" id="KW-0521">NADP</keyword>
<dbReference type="PRINTS" id="PR00081">
    <property type="entry name" value="GDHRDH"/>
</dbReference>
<dbReference type="PROSITE" id="PS00061">
    <property type="entry name" value="ADH_SHORT"/>
    <property type="match status" value="1"/>
</dbReference>
<reference evidence="6" key="1">
    <citation type="submission" date="2021-03" db="EMBL/GenBank/DDBJ databases">
        <title>Revisited historic fungal species revealed as producer of novel bioactive compounds through whole genome sequencing and comparative genomics.</title>
        <authorList>
            <person name="Vignolle G.A."/>
            <person name="Hochenegger N."/>
            <person name="Mach R.L."/>
            <person name="Mach-Aigner A.R."/>
            <person name="Javad Rahimi M."/>
            <person name="Salim K.A."/>
            <person name="Chan C.M."/>
            <person name="Lim L.B.L."/>
            <person name="Cai F."/>
            <person name="Druzhinina I.S."/>
            <person name="U'Ren J.M."/>
            <person name="Derntl C."/>
        </authorList>
    </citation>
    <scope>NUCLEOTIDE SEQUENCE</scope>
    <source>
        <strain evidence="6">TUCIM 5799</strain>
    </source>
</reference>
<dbReference type="PANTHER" id="PTHR43391">
    <property type="entry name" value="RETINOL DEHYDROGENASE-RELATED"/>
    <property type="match status" value="1"/>
</dbReference>
<name>A0A9Q0AP71_9PEZI</name>
<dbReference type="PANTHER" id="PTHR43391:SF14">
    <property type="entry name" value="DEHYDROGENASE_REDUCTASE SDR FAMILY PROTEIN 7-LIKE"/>
    <property type="match status" value="1"/>
</dbReference>
<dbReference type="OrthoDB" id="1470350at2759"/>
<dbReference type="PRINTS" id="PR00080">
    <property type="entry name" value="SDRFAMILY"/>
</dbReference>
<dbReference type="InterPro" id="IPR020904">
    <property type="entry name" value="Sc_DH/Rdtase_CS"/>
</dbReference>
<evidence type="ECO:0000256" key="5">
    <source>
        <dbReference type="SAM" id="MobiDB-lite"/>
    </source>
</evidence>
<dbReference type="CDD" id="cd05233">
    <property type="entry name" value="SDR_c"/>
    <property type="match status" value="1"/>
</dbReference>
<dbReference type="Pfam" id="PF00106">
    <property type="entry name" value="adh_short"/>
    <property type="match status" value="1"/>
</dbReference>
<protein>
    <submittedName>
        <fullName evidence="6">Uncharacterized protein</fullName>
    </submittedName>
</protein>
<proteinExistence type="inferred from homology"/>
<evidence type="ECO:0000256" key="1">
    <source>
        <dbReference type="ARBA" id="ARBA00006484"/>
    </source>
</evidence>
<dbReference type="SUPFAM" id="SSF51735">
    <property type="entry name" value="NAD(P)-binding Rossmann-fold domains"/>
    <property type="match status" value="1"/>
</dbReference>
<dbReference type="InterPro" id="IPR002347">
    <property type="entry name" value="SDR_fam"/>
</dbReference>
<evidence type="ECO:0000313" key="6">
    <source>
        <dbReference type="EMBL" id="KAI1877337.1"/>
    </source>
</evidence>
<evidence type="ECO:0000256" key="2">
    <source>
        <dbReference type="ARBA" id="ARBA00022857"/>
    </source>
</evidence>
<feature type="region of interest" description="Disordered" evidence="5">
    <location>
        <begin position="219"/>
        <end position="243"/>
    </location>
</feature>
<accession>A0A9Q0AP71</accession>
<dbReference type="InterPro" id="IPR036291">
    <property type="entry name" value="NAD(P)-bd_dom_sf"/>
</dbReference>
<comment type="caution">
    <text evidence="6">The sequence shown here is derived from an EMBL/GenBank/DDBJ whole genome shotgun (WGS) entry which is preliminary data.</text>
</comment>
<keyword evidence="7" id="KW-1185">Reference proteome</keyword>
<gene>
    <name evidence="6" type="ORF">JX265_003345</name>
</gene>
<feature type="compositionally biased region" description="Basic and acidic residues" evidence="5">
    <location>
        <begin position="233"/>
        <end position="243"/>
    </location>
</feature>
<dbReference type="GO" id="GO:0016491">
    <property type="term" value="F:oxidoreductase activity"/>
    <property type="evidence" value="ECO:0007669"/>
    <property type="project" value="UniProtKB-KW"/>
</dbReference>
<evidence type="ECO:0000256" key="4">
    <source>
        <dbReference type="RuleBase" id="RU000363"/>
    </source>
</evidence>
<dbReference type="Proteomes" id="UP000829685">
    <property type="component" value="Unassembled WGS sequence"/>
</dbReference>
<dbReference type="AlphaFoldDB" id="A0A9Q0AP71"/>
<sequence>MTPHSPRLHNEVYPFIAPSKFRNSLENKITLITGSVGTIGQALSLCFAVAGARLVLVYNRTEPPASFLSKCQELGASSVTSLKCDVSELEGCESLLNEVNRTIGKVDILVNNAGVDSLGPFHAHDPKNFLRAMSVNLHGPYFLSRLLLPDFMERRSGCIINIASRAGSSDMPFNGHYSISKAAMIRMTGCMQAELSLAGFDDIHIYALHPGAIPSNMASAGKHNGPRISQKGETADQRSESAREALRDFPELQQVMIGALDHFKDSPYLTGMASVALATGIAKNILRGKYFDVEQDLEDVISQASEFEADPELYTLHTKFLGGLPNDGGTELRPAEDPVSFPGF</sequence>
<dbReference type="EMBL" id="JAFIMR010000006">
    <property type="protein sequence ID" value="KAI1877337.1"/>
    <property type="molecule type" value="Genomic_DNA"/>
</dbReference>
<evidence type="ECO:0000256" key="3">
    <source>
        <dbReference type="ARBA" id="ARBA00023002"/>
    </source>
</evidence>
<comment type="similarity">
    <text evidence="1 4">Belongs to the short-chain dehydrogenases/reductases (SDR) family.</text>
</comment>
<dbReference type="Gene3D" id="3.40.50.720">
    <property type="entry name" value="NAD(P)-binding Rossmann-like Domain"/>
    <property type="match status" value="1"/>
</dbReference>